<evidence type="ECO:0000256" key="4">
    <source>
        <dbReference type="ARBA" id="ARBA00022989"/>
    </source>
</evidence>
<evidence type="ECO:0000313" key="8">
    <source>
        <dbReference type="EMBL" id="PTX39821.1"/>
    </source>
</evidence>
<evidence type="ECO:0000256" key="5">
    <source>
        <dbReference type="ARBA" id="ARBA00023136"/>
    </source>
</evidence>
<evidence type="ECO:0000256" key="3">
    <source>
        <dbReference type="ARBA" id="ARBA00022692"/>
    </source>
</evidence>
<dbReference type="Proteomes" id="UP000244224">
    <property type="component" value="Unassembled WGS sequence"/>
</dbReference>
<comment type="similarity">
    <text evidence="2">Belongs to the EamA transporter family.</text>
</comment>
<dbReference type="OrthoDB" id="7743310at2"/>
<accession>A0A2T6A7J8</accession>
<gene>
    <name evidence="8" type="ORF">C8N34_13620</name>
</gene>
<keyword evidence="9" id="KW-1185">Reference proteome</keyword>
<feature type="transmembrane region" description="Helical" evidence="6">
    <location>
        <begin position="147"/>
        <end position="165"/>
    </location>
</feature>
<keyword evidence="4 6" id="KW-1133">Transmembrane helix</keyword>
<dbReference type="SUPFAM" id="SSF103481">
    <property type="entry name" value="Multidrug resistance efflux transporter EmrE"/>
    <property type="match status" value="2"/>
</dbReference>
<evidence type="ECO:0000256" key="6">
    <source>
        <dbReference type="SAM" id="Phobius"/>
    </source>
</evidence>
<feature type="transmembrane region" description="Helical" evidence="6">
    <location>
        <begin position="258"/>
        <end position="279"/>
    </location>
</feature>
<comment type="caution">
    <text evidence="8">The sequence shown here is derived from an EMBL/GenBank/DDBJ whole genome shotgun (WGS) entry which is preliminary data.</text>
</comment>
<feature type="transmembrane region" description="Helical" evidence="6">
    <location>
        <begin position="88"/>
        <end position="109"/>
    </location>
</feature>
<dbReference type="InterPro" id="IPR037185">
    <property type="entry name" value="EmrE-like"/>
</dbReference>
<dbReference type="PANTHER" id="PTHR32322:SF2">
    <property type="entry name" value="EAMA DOMAIN-CONTAINING PROTEIN"/>
    <property type="match status" value="1"/>
</dbReference>
<evidence type="ECO:0000256" key="2">
    <source>
        <dbReference type="ARBA" id="ARBA00007362"/>
    </source>
</evidence>
<name>A0A2T6A7J8_9RHOB</name>
<dbReference type="GO" id="GO:0016020">
    <property type="term" value="C:membrane"/>
    <property type="evidence" value="ECO:0007669"/>
    <property type="project" value="UniProtKB-SubCell"/>
</dbReference>
<evidence type="ECO:0000256" key="1">
    <source>
        <dbReference type="ARBA" id="ARBA00004141"/>
    </source>
</evidence>
<feature type="domain" description="EamA" evidence="7">
    <location>
        <begin position="171"/>
        <end position="304"/>
    </location>
</feature>
<feature type="transmembrane region" description="Helical" evidence="6">
    <location>
        <begin position="232"/>
        <end position="251"/>
    </location>
</feature>
<dbReference type="Pfam" id="PF00892">
    <property type="entry name" value="EamA"/>
    <property type="match status" value="2"/>
</dbReference>
<protein>
    <submittedName>
        <fullName evidence="8">Threonine/homoserine efflux transporter RhtA</fullName>
    </submittedName>
</protein>
<feature type="transmembrane region" description="Helical" evidence="6">
    <location>
        <begin position="115"/>
        <end position="135"/>
    </location>
</feature>
<feature type="transmembrane region" description="Helical" evidence="6">
    <location>
        <begin position="171"/>
        <end position="188"/>
    </location>
</feature>
<feature type="transmembrane region" description="Helical" evidence="6">
    <location>
        <begin position="54"/>
        <end position="76"/>
    </location>
</feature>
<dbReference type="InterPro" id="IPR050638">
    <property type="entry name" value="AA-Vitamin_Transporters"/>
</dbReference>
<comment type="subcellular location">
    <subcellularLocation>
        <location evidence="1">Membrane</location>
        <topology evidence="1">Multi-pass membrane protein</topology>
    </subcellularLocation>
</comment>
<dbReference type="AlphaFoldDB" id="A0A2T6A7J8"/>
<evidence type="ECO:0000313" key="9">
    <source>
        <dbReference type="Proteomes" id="UP000244224"/>
    </source>
</evidence>
<sequence length="310" mass="32776">MWGVKVTRISDIAEPDRDSPWTRLRGILWAAVALSILSGWFVVTRYSVTRALGIWDIAALRFGVGALLLAPVLLRRPGRLSRSQWREGFVFSLMWGVPFVLLVALGLTLTSAAQASAIAPTLMPLFAAIFSWAFLGDRMGPRRWGALAAILAGLSLLVVAGSATLGPPSPLGLAALVTAGAMWAIYTLRFHRSGLTPIEAAALICFWSTVLFLPLYLVLGLSRLAEASATEIVLQAFYQGVLMSGVAIFTFNRAVTLLGPVAAASIIALLPAVASLLAIPALGEIPSPVESIAIGIIAIGVLLAASRPNR</sequence>
<feature type="transmembrane region" description="Helical" evidence="6">
    <location>
        <begin position="285"/>
        <end position="305"/>
    </location>
</feature>
<proteinExistence type="inferred from homology"/>
<organism evidence="8 9">
    <name type="scientific">Gemmobacter caeni</name>
    <dbReference type="NCBI Taxonomy" id="589035"/>
    <lineage>
        <taxon>Bacteria</taxon>
        <taxon>Pseudomonadati</taxon>
        <taxon>Pseudomonadota</taxon>
        <taxon>Alphaproteobacteria</taxon>
        <taxon>Rhodobacterales</taxon>
        <taxon>Paracoccaceae</taxon>
        <taxon>Gemmobacter</taxon>
    </lineage>
</organism>
<reference evidence="8 9" key="1">
    <citation type="submission" date="2018-04" db="EMBL/GenBank/DDBJ databases">
        <title>Genomic Encyclopedia of Archaeal and Bacterial Type Strains, Phase II (KMG-II): from individual species to whole genera.</title>
        <authorList>
            <person name="Goeker M."/>
        </authorList>
    </citation>
    <scope>NUCLEOTIDE SEQUENCE [LARGE SCALE GENOMIC DNA]</scope>
    <source>
        <strain evidence="8 9">DSM 21823</strain>
    </source>
</reference>
<dbReference type="PANTHER" id="PTHR32322">
    <property type="entry name" value="INNER MEMBRANE TRANSPORTER"/>
    <property type="match status" value="1"/>
</dbReference>
<feature type="domain" description="EamA" evidence="7">
    <location>
        <begin position="25"/>
        <end position="158"/>
    </location>
</feature>
<dbReference type="EMBL" id="QBKP01000036">
    <property type="protein sequence ID" value="PTX39821.1"/>
    <property type="molecule type" value="Genomic_DNA"/>
</dbReference>
<evidence type="ECO:0000259" key="7">
    <source>
        <dbReference type="Pfam" id="PF00892"/>
    </source>
</evidence>
<dbReference type="InterPro" id="IPR000620">
    <property type="entry name" value="EamA_dom"/>
</dbReference>
<feature type="transmembrane region" description="Helical" evidence="6">
    <location>
        <begin position="200"/>
        <end position="220"/>
    </location>
</feature>
<keyword evidence="5 6" id="KW-0472">Membrane</keyword>
<keyword evidence="3 6" id="KW-0812">Transmembrane</keyword>
<feature type="transmembrane region" description="Helical" evidence="6">
    <location>
        <begin position="27"/>
        <end position="48"/>
    </location>
</feature>